<dbReference type="WBParaSite" id="ECPE_0000274801-mRNA-1">
    <property type="protein sequence ID" value="ECPE_0000274801-mRNA-1"/>
    <property type="gene ID" value="ECPE_0000274801"/>
</dbReference>
<accession>A0A183A710</accession>
<feature type="compositionally biased region" description="Acidic residues" evidence="1">
    <location>
        <begin position="62"/>
        <end position="72"/>
    </location>
</feature>
<feature type="compositionally biased region" description="Basic and acidic residues" evidence="1">
    <location>
        <begin position="95"/>
        <end position="104"/>
    </location>
</feature>
<evidence type="ECO:0000256" key="1">
    <source>
        <dbReference type="SAM" id="MobiDB-lite"/>
    </source>
</evidence>
<name>A0A183A710_9TREM</name>
<evidence type="ECO:0000313" key="3">
    <source>
        <dbReference type="Proteomes" id="UP000272942"/>
    </source>
</evidence>
<dbReference type="AlphaFoldDB" id="A0A183A710"/>
<keyword evidence="3" id="KW-1185">Reference proteome</keyword>
<organism evidence="4">
    <name type="scientific">Echinostoma caproni</name>
    <dbReference type="NCBI Taxonomy" id="27848"/>
    <lineage>
        <taxon>Eukaryota</taxon>
        <taxon>Metazoa</taxon>
        <taxon>Spiralia</taxon>
        <taxon>Lophotrochozoa</taxon>
        <taxon>Platyhelminthes</taxon>
        <taxon>Trematoda</taxon>
        <taxon>Digenea</taxon>
        <taxon>Plagiorchiida</taxon>
        <taxon>Echinostomata</taxon>
        <taxon>Echinostomatoidea</taxon>
        <taxon>Echinostomatidae</taxon>
        <taxon>Echinostoma</taxon>
    </lineage>
</organism>
<proteinExistence type="predicted"/>
<dbReference type="Proteomes" id="UP000272942">
    <property type="component" value="Unassembled WGS sequence"/>
</dbReference>
<reference evidence="2 3" key="2">
    <citation type="submission" date="2018-11" db="EMBL/GenBank/DDBJ databases">
        <authorList>
            <consortium name="Pathogen Informatics"/>
        </authorList>
    </citation>
    <scope>NUCLEOTIDE SEQUENCE [LARGE SCALE GENOMIC DNA]</scope>
    <source>
        <strain evidence="2 3">Egypt</strain>
    </source>
</reference>
<feature type="compositionally biased region" description="Acidic residues" evidence="1">
    <location>
        <begin position="107"/>
        <end position="116"/>
    </location>
</feature>
<evidence type="ECO:0000313" key="2">
    <source>
        <dbReference type="EMBL" id="VDP67306.1"/>
    </source>
</evidence>
<feature type="region of interest" description="Disordered" evidence="1">
    <location>
        <begin position="1"/>
        <end position="144"/>
    </location>
</feature>
<gene>
    <name evidence="2" type="ORF">ECPE_LOCUS2745</name>
</gene>
<evidence type="ECO:0000313" key="4">
    <source>
        <dbReference type="WBParaSite" id="ECPE_0000274801-mRNA-1"/>
    </source>
</evidence>
<reference evidence="4" key="1">
    <citation type="submission" date="2016-06" db="UniProtKB">
        <authorList>
            <consortium name="WormBaseParasite"/>
        </authorList>
    </citation>
    <scope>IDENTIFICATION</scope>
</reference>
<protein>
    <submittedName>
        <fullName evidence="4">Zf-XS domain-containing protein</fullName>
    </submittedName>
</protein>
<sequence>SSQPESSLGRGRGRGRGRGGPSSVRGGRGRATAPSVMKSQTKLDFSAGTKKPTQPRKQAFDISEDEEEEPDNDFAPSENGGPPAPRSPRMNARRAVTDKARYVFDLESSEESDADGSDSGSRHPPAAGKRKARRSDDDDDFDPKKISEKKYAFYFQNSRFSMTITHDSFSKWQCPFCAQVQYGIQNSA</sequence>
<dbReference type="EMBL" id="UZAN01039827">
    <property type="protein sequence ID" value="VDP67306.1"/>
    <property type="molecule type" value="Genomic_DNA"/>
</dbReference>